<keyword evidence="1" id="KW-0539">Nucleus</keyword>
<dbReference type="AlphaFoldDB" id="A0A8H7HHU3"/>
<feature type="domain" description="Xylanolytic transcriptional activator regulatory" evidence="3">
    <location>
        <begin position="495"/>
        <end position="569"/>
    </location>
</feature>
<dbReference type="Proteomes" id="UP000602905">
    <property type="component" value="Unassembled WGS sequence"/>
</dbReference>
<reference evidence="4" key="1">
    <citation type="submission" date="2020-09" db="EMBL/GenBank/DDBJ databases">
        <title>Comparative genome analyses of four rice-infecting Rhizoctonia solani isolates reveal extensive enrichment of homogalacturonan modification genes.</title>
        <authorList>
            <person name="Lee D.-Y."/>
            <person name="Jeon J."/>
            <person name="Kim K.-T."/>
            <person name="Cheong K."/>
            <person name="Song H."/>
            <person name="Choi G."/>
            <person name="Ko J."/>
            <person name="Opiyo S.O."/>
            <person name="Zuo S."/>
            <person name="Madhav S."/>
            <person name="Lee Y.-H."/>
            <person name="Wang G.-L."/>
        </authorList>
    </citation>
    <scope>NUCLEOTIDE SEQUENCE</scope>
    <source>
        <strain evidence="4">AG1-IA WGL</strain>
    </source>
</reference>
<dbReference type="SMART" id="SM00906">
    <property type="entry name" value="Fungal_trans"/>
    <property type="match status" value="1"/>
</dbReference>
<accession>A0A8H7HHU3</accession>
<dbReference type="PANTHER" id="PTHR46910">
    <property type="entry name" value="TRANSCRIPTION FACTOR PDR1"/>
    <property type="match status" value="1"/>
</dbReference>
<feature type="compositionally biased region" description="Basic and acidic residues" evidence="2">
    <location>
        <begin position="772"/>
        <end position="781"/>
    </location>
</feature>
<evidence type="ECO:0000313" key="5">
    <source>
        <dbReference type="Proteomes" id="UP000602905"/>
    </source>
</evidence>
<dbReference type="GO" id="GO:0008270">
    <property type="term" value="F:zinc ion binding"/>
    <property type="evidence" value="ECO:0007669"/>
    <property type="project" value="InterPro"/>
</dbReference>
<feature type="region of interest" description="Disordered" evidence="2">
    <location>
        <begin position="1"/>
        <end position="26"/>
    </location>
</feature>
<dbReference type="OrthoDB" id="4456959at2759"/>
<organism evidence="4 5">
    <name type="scientific">Rhizoctonia solani</name>
    <dbReference type="NCBI Taxonomy" id="456999"/>
    <lineage>
        <taxon>Eukaryota</taxon>
        <taxon>Fungi</taxon>
        <taxon>Dikarya</taxon>
        <taxon>Basidiomycota</taxon>
        <taxon>Agaricomycotina</taxon>
        <taxon>Agaricomycetes</taxon>
        <taxon>Cantharellales</taxon>
        <taxon>Ceratobasidiaceae</taxon>
        <taxon>Rhizoctonia</taxon>
    </lineage>
</organism>
<feature type="compositionally biased region" description="Low complexity" evidence="2">
    <location>
        <begin position="826"/>
        <end position="850"/>
    </location>
</feature>
<evidence type="ECO:0000313" key="4">
    <source>
        <dbReference type="EMBL" id="KAF8689042.1"/>
    </source>
</evidence>
<feature type="compositionally biased region" description="Polar residues" evidence="2">
    <location>
        <begin position="782"/>
        <end position="809"/>
    </location>
</feature>
<protein>
    <recommendedName>
        <fullName evidence="3">Xylanolytic transcriptional activator regulatory domain-containing protein</fullName>
    </recommendedName>
</protein>
<evidence type="ECO:0000256" key="2">
    <source>
        <dbReference type="SAM" id="MobiDB-lite"/>
    </source>
</evidence>
<gene>
    <name evidence="4" type="ORF">RHS03_09265</name>
</gene>
<dbReference type="InterPro" id="IPR007219">
    <property type="entry name" value="XnlR_reg_dom"/>
</dbReference>
<dbReference type="GO" id="GO:0003677">
    <property type="term" value="F:DNA binding"/>
    <property type="evidence" value="ECO:0007669"/>
    <property type="project" value="InterPro"/>
</dbReference>
<feature type="region of interest" description="Disordered" evidence="2">
    <location>
        <begin position="762"/>
        <end position="867"/>
    </location>
</feature>
<proteinExistence type="predicted"/>
<comment type="caution">
    <text evidence="4">The sequence shown here is derived from an EMBL/GenBank/DDBJ whole genome shotgun (WGS) entry which is preliminary data.</text>
</comment>
<dbReference type="CDD" id="cd12148">
    <property type="entry name" value="fungal_TF_MHR"/>
    <property type="match status" value="1"/>
</dbReference>
<feature type="region of interest" description="Disordered" evidence="2">
    <location>
        <begin position="241"/>
        <end position="274"/>
    </location>
</feature>
<evidence type="ECO:0000256" key="1">
    <source>
        <dbReference type="ARBA" id="ARBA00023242"/>
    </source>
</evidence>
<feature type="non-terminal residue" evidence="4">
    <location>
        <position position="1"/>
    </location>
</feature>
<name>A0A8H7HHU3_9AGAM</name>
<feature type="region of interest" description="Disordered" evidence="2">
    <location>
        <begin position="1013"/>
        <end position="1038"/>
    </location>
</feature>
<dbReference type="PANTHER" id="PTHR46910:SF38">
    <property type="entry name" value="ZN(2)-C6 FUNGAL-TYPE DOMAIN-CONTAINING PROTEIN"/>
    <property type="match status" value="1"/>
</dbReference>
<dbReference type="GO" id="GO:0003700">
    <property type="term" value="F:DNA-binding transcription factor activity"/>
    <property type="evidence" value="ECO:0007669"/>
    <property type="project" value="InterPro"/>
</dbReference>
<sequence length="1038" mass="114867">MALPNYVGAPESGRQPPSRAARYVQDSQKPRCDTAMSCIPLQLMRAADRYQWDLPYTSGLSAGVASLVTKYHSANVHHHWLLPDQAERTLEPGSSIGIEQCRHKTEEMYRPVKMMTIFSAESKEATQRSAESRGRAMSVVVKKVSIYTPISDGENLRTLLAYPPGPGLQCDVMGQPDLGIAMHTSSLLTGPRRYVEAAKKRGPPKGYVESLENRLEKMERLLQRLCPGADFTQSLGQHLTREQWEAQRGGKPASRPKPTQPDAPSGNVLSGTRGTSTVISATETAKEEDLISSDEESNLVNGMQKLAVTTFERRFHGKSSGLMLVKAARSLKQEYVNAENPDNGQSQQSRRPEFWRANPWEWIDTEDPLWKDKVQPPPDDLRDALIDLFFKHVNAFFPLLHRPLFESNIRDGLHFKDSAFACVLLLVCAVGSRWSDDHRVFLEQDEPLQHSAGWKYFEQVQFLRRSLLTPPKLFDLQIMALAVMFLQGTSAPHSAWTVAGIGIRIAQDVGAHRRKVYRGGQGSIEDELWKRAFWILVVHDRVTSSALGRPCAIQDEDSDVGFPVEVDDEYWPHVQTDPTFVPAQPAGVPPRVAFFNCYLKLIQILGFALRTIYSINKSKILLGFVGPQWEQHIVAELDSALNKWIDSVPDHLGDFILDILSRTDIDPSAVYPFPARSCSHVLDLQRRRSQTILPGVMVAAFTSGIVLLINVWGQKKSGGTADPNGQIKDVHKCMDVLKNNEHRWHSAGRLWDILYELASFGDLPLPQPSPKESNKREREAESTTSPSVGHTSSASEHTPSPGGSASTGYHSRDRPIAKPRSVLNKASQQQQQQHQLSQQQQQQQQHYAQQPTSYTQQTLPTPPTFGVANLPVNTAELGSMHHLPPDFMYEQQNNPLHGIWNEQSHDPLVSLFGTAGPAQGQGYAAGAEASAGVGYYAAPQQSQQVQQPQTRQGYPAAAAGGYMGEQQHSGFVPGMAAQPYVGGALDMWQQAPGGFEMDDWGAMLSQDMLAAGQPMDPRVASPHGPHGQHGMPPGASQM</sequence>
<evidence type="ECO:0000259" key="3">
    <source>
        <dbReference type="SMART" id="SM00906"/>
    </source>
</evidence>
<dbReference type="Pfam" id="PF04082">
    <property type="entry name" value="Fungal_trans"/>
    <property type="match status" value="1"/>
</dbReference>
<dbReference type="GO" id="GO:0006351">
    <property type="term" value="P:DNA-templated transcription"/>
    <property type="evidence" value="ECO:0007669"/>
    <property type="project" value="InterPro"/>
</dbReference>
<dbReference type="EMBL" id="JACYCD010000691">
    <property type="protein sequence ID" value="KAF8689042.1"/>
    <property type="molecule type" value="Genomic_DNA"/>
</dbReference>
<dbReference type="InterPro" id="IPR050987">
    <property type="entry name" value="AtrR-like"/>
</dbReference>
<feature type="compositionally biased region" description="Low complexity" evidence="2">
    <location>
        <begin position="1022"/>
        <end position="1038"/>
    </location>
</feature>